<comment type="caution">
    <text evidence="3">The sequence shown here is derived from an EMBL/GenBank/DDBJ whole genome shotgun (WGS) entry which is preliminary data.</text>
</comment>
<dbReference type="InterPro" id="IPR037050">
    <property type="entry name" value="DUF1254_sf"/>
</dbReference>
<evidence type="ECO:0000259" key="1">
    <source>
        <dbReference type="Pfam" id="PF06742"/>
    </source>
</evidence>
<evidence type="ECO:0000259" key="2">
    <source>
        <dbReference type="Pfam" id="PF06863"/>
    </source>
</evidence>
<dbReference type="PANTHER" id="PTHR36509:SF3">
    <property type="entry name" value="SIGNAL PEPTIDE PROTEIN"/>
    <property type="match status" value="1"/>
</dbReference>
<organism evidence="3 4">
    <name type="scientific">Bizionia arctica</name>
    <dbReference type="NCBI Taxonomy" id="1495645"/>
    <lineage>
        <taxon>Bacteria</taxon>
        <taxon>Pseudomonadati</taxon>
        <taxon>Bacteroidota</taxon>
        <taxon>Flavobacteriia</taxon>
        <taxon>Flavobacteriales</taxon>
        <taxon>Flavobacteriaceae</taxon>
        <taxon>Bizionia</taxon>
    </lineage>
</organism>
<evidence type="ECO:0000313" key="3">
    <source>
        <dbReference type="EMBL" id="GGG47250.1"/>
    </source>
</evidence>
<feature type="domain" description="DUF1254" evidence="2">
    <location>
        <begin position="118"/>
        <end position="244"/>
    </location>
</feature>
<dbReference type="Pfam" id="PF06863">
    <property type="entry name" value="DUF1254"/>
    <property type="match status" value="1"/>
</dbReference>
<accession>A0A917GIN3</accession>
<name>A0A917GIN3_9FLAO</name>
<keyword evidence="4" id="KW-1185">Reference proteome</keyword>
<reference evidence="3" key="2">
    <citation type="submission" date="2020-09" db="EMBL/GenBank/DDBJ databases">
        <authorList>
            <person name="Sun Q."/>
            <person name="Zhou Y."/>
        </authorList>
    </citation>
    <scope>NUCLEOTIDE SEQUENCE</scope>
    <source>
        <strain evidence="3">CGMCC 1.12751</strain>
    </source>
</reference>
<dbReference type="PANTHER" id="PTHR36509">
    <property type="entry name" value="BLL3101 PROTEIN"/>
    <property type="match status" value="1"/>
</dbReference>
<evidence type="ECO:0000313" key="4">
    <source>
        <dbReference type="Proteomes" id="UP000625976"/>
    </source>
</evidence>
<dbReference type="Pfam" id="PF06742">
    <property type="entry name" value="DUF1214"/>
    <property type="match status" value="1"/>
</dbReference>
<dbReference type="RefSeq" id="WP_188464074.1">
    <property type="nucleotide sequence ID" value="NZ_BMFQ01000002.1"/>
</dbReference>
<sequence length="529" mass="58581">MKYKLLMAGVVFSTLFNCQETKKEEVPAKAEVVMEEPAIGTYTQTTDIPKGILTPAVVETSIGTLNFFDGTPTQETVQLVYDNLDRSRGIDAFLKGIQGASLRGLIEGPKTIGAGVKFNDIMIFSGLLDSKGIFLTGNTSTLYVAAVLDLKKHGPMVVEAPPGLLGGFDNAWFEFVENIGVFGPDKGKGGKFLVLPPNYEGEIPKGYFVVKSNTNITWNFMRLSIAEGLEKAAKIAEDNVKVYPLTMADNIPEMNFVNASDKSFNTVHHNDYSFYEEINEVIQYEPLEMLDPETRGLFASIGIEKGKPFAPDARMKKILTDAVAIGNATIRSTIWYPRTTGTAGTMKGIQIYPDTNSAWVMAFLDKNVFFNGKDGHTMNTDARAWYYYGYTIVTPAMAVSIPGKGSDYGMAFVDSNKKPMDGSKTYKVTLPPNVPVNNFWAFTIYDTQTRSMLQTDQPRPSVGSQTKGFKENADGSMDVYFAPKAPEGFEGNWLQTIPGKSWYIILRMYGPLEPWLDKTWRPSEVIEVK</sequence>
<dbReference type="InterPro" id="IPR037049">
    <property type="entry name" value="DUF1214_C_sf"/>
</dbReference>
<dbReference type="InterPro" id="IPR010621">
    <property type="entry name" value="DUF1214"/>
</dbReference>
<feature type="domain" description="DUF1214" evidence="1">
    <location>
        <begin position="408"/>
        <end position="512"/>
    </location>
</feature>
<dbReference type="AlphaFoldDB" id="A0A917GIN3"/>
<dbReference type="InterPro" id="IPR010679">
    <property type="entry name" value="DUF1254"/>
</dbReference>
<dbReference type="Gene3D" id="2.60.40.1610">
    <property type="entry name" value="Domain of unknown function DUF1254"/>
    <property type="match status" value="1"/>
</dbReference>
<reference evidence="3" key="1">
    <citation type="journal article" date="2014" name="Int. J. Syst. Evol. Microbiol.">
        <title>Complete genome sequence of Corynebacterium casei LMG S-19264T (=DSM 44701T), isolated from a smear-ripened cheese.</title>
        <authorList>
            <consortium name="US DOE Joint Genome Institute (JGI-PGF)"/>
            <person name="Walter F."/>
            <person name="Albersmeier A."/>
            <person name="Kalinowski J."/>
            <person name="Ruckert C."/>
        </authorList>
    </citation>
    <scope>NUCLEOTIDE SEQUENCE</scope>
    <source>
        <strain evidence="3">CGMCC 1.12751</strain>
    </source>
</reference>
<proteinExistence type="predicted"/>
<dbReference type="Proteomes" id="UP000625976">
    <property type="component" value="Unassembled WGS sequence"/>
</dbReference>
<dbReference type="SUPFAM" id="SSF160935">
    <property type="entry name" value="VPA0735-like"/>
    <property type="match status" value="1"/>
</dbReference>
<evidence type="ECO:0008006" key="5">
    <source>
        <dbReference type="Google" id="ProtNLM"/>
    </source>
</evidence>
<gene>
    <name evidence="3" type="ORF">GCM10010976_18360</name>
</gene>
<dbReference type="Gene3D" id="1.10.3360.10">
    <property type="entry name" value="VPA0735-like domain"/>
    <property type="match status" value="1"/>
</dbReference>
<dbReference type="Gene3D" id="2.60.120.600">
    <property type="entry name" value="Domain of unknown function DUF1214, C-terminal domain"/>
    <property type="match status" value="1"/>
</dbReference>
<dbReference type="EMBL" id="BMFQ01000002">
    <property type="protein sequence ID" value="GGG47250.1"/>
    <property type="molecule type" value="Genomic_DNA"/>
</dbReference>
<protein>
    <recommendedName>
        <fullName evidence="5">DUF1254 domain-containing protein</fullName>
    </recommendedName>
</protein>